<feature type="domain" description="HAMP" evidence="17">
    <location>
        <begin position="236"/>
        <end position="290"/>
    </location>
</feature>
<evidence type="ECO:0000259" key="17">
    <source>
        <dbReference type="PROSITE" id="PS50885"/>
    </source>
</evidence>
<keyword evidence="13" id="KW-0902">Two-component regulatory system</keyword>
<keyword evidence="10" id="KW-0418">Kinase</keyword>
<keyword evidence="4" id="KW-1003">Cell membrane</keyword>
<dbReference type="PRINTS" id="PR00344">
    <property type="entry name" value="BCTRLSENSOR"/>
</dbReference>
<dbReference type="Pfam" id="PF00512">
    <property type="entry name" value="HisKA"/>
    <property type="match status" value="1"/>
</dbReference>
<evidence type="ECO:0000256" key="5">
    <source>
        <dbReference type="ARBA" id="ARBA00022519"/>
    </source>
</evidence>
<dbReference type="PANTHER" id="PTHR44936:SF5">
    <property type="entry name" value="SENSOR HISTIDINE KINASE ENVZ"/>
    <property type="match status" value="1"/>
</dbReference>
<dbReference type="InterPro" id="IPR005467">
    <property type="entry name" value="His_kinase_dom"/>
</dbReference>
<reference evidence="18 19" key="1">
    <citation type="submission" date="2019-08" db="EMBL/GenBank/DDBJ databases">
        <title>Massilia golmudensis sp. nov., isolated from sand in the Qinghai-Tibetan Plateau.</title>
        <authorList>
            <person name="Zhang B."/>
        </authorList>
    </citation>
    <scope>NUCLEOTIDE SEQUENCE [LARGE SCALE GENOMIC DNA]</scope>
    <source>
        <strain evidence="18 19">GEM5</strain>
    </source>
</reference>
<dbReference type="SMART" id="SM00387">
    <property type="entry name" value="HATPase_c"/>
    <property type="match status" value="1"/>
</dbReference>
<keyword evidence="19" id="KW-1185">Reference proteome</keyword>
<evidence type="ECO:0000313" key="19">
    <source>
        <dbReference type="Proteomes" id="UP000321413"/>
    </source>
</evidence>
<keyword evidence="11" id="KW-0067">ATP-binding</keyword>
<evidence type="ECO:0000259" key="16">
    <source>
        <dbReference type="PROSITE" id="PS50109"/>
    </source>
</evidence>
<accession>A0A5C7G1Q6</accession>
<dbReference type="PROSITE" id="PS50885">
    <property type="entry name" value="HAMP"/>
    <property type="match status" value="1"/>
</dbReference>
<evidence type="ECO:0000256" key="13">
    <source>
        <dbReference type="ARBA" id="ARBA00023012"/>
    </source>
</evidence>
<dbReference type="InterPro" id="IPR003660">
    <property type="entry name" value="HAMP_dom"/>
</dbReference>
<gene>
    <name evidence="18" type="ORF">FVD38_23235</name>
</gene>
<evidence type="ECO:0000256" key="12">
    <source>
        <dbReference type="ARBA" id="ARBA00022989"/>
    </source>
</evidence>
<evidence type="ECO:0000256" key="3">
    <source>
        <dbReference type="ARBA" id="ARBA00012438"/>
    </source>
</evidence>
<dbReference type="SUPFAM" id="SSF55874">
    <property type="entry name" value="ATPase domain of HSP90 chaperone/DNA topoisomerase II/histidine kinase"/>
    <property type="match status" value="1"/>
</dbReference>
<dbReference type="Proteomes" id="UP000321413">
    <property type="component" value="Unassembled WGS sequence"/>
</dbReference>
<dbReference type="InterPro" id="IPR003661">
    <property type="entry name" value="HisK_dim/P_dom"/>
</dbReference>
<proteinExistence type="predicted"/>
<dbReference type="Pfam" id="PF02518">
    <property type="entry name" value="HATPase_c"/>
    <property type="match status" value="1"/>
</dbReference>
<dbReference type="GO" id="GO:0000155">
    <property type="term" value="F:phosphorelay sensor kinase activity"/>
    <property type="evidence" value="ECO:0007669"/>
    <property type="project" value="InterPro"/>
</dbReference>
<keyword evidence="5" id="KW-0997">Cell inner membrane</keyword>
<keyword evidence="7" id="KW-0808">Transferase</keyword>
<keyword evidence="12 15" id="KW-1133">Transmembrane helix</keyword>
<evidence type="ECO:0000256" key="8">
    <source>
        <dbReference type="ARBA" id="ARBA00022692"/>
    </source>
</evidence>
<keyword evidence="14 15" id="KW-0472">Membrane</keyword>
<dbReference type="PANTHER" id="PTHR44936">
    <property type="entry name" value="SENSOR PROTEIN CREC"/>
    <property type="match status" value="1"/>
</dbReference>
<evidence type="ECO:0000256" key="14">
    <source>
        <dbReference type="ARBA" id="ARBA00023136"/>
    </source>
</evidence>
<evidence type="ECO:0000313" key="18">
    <source>
        <dbReference type="EMBL" id="TXF96741.1"/>
    </source>
</evidence>
<protein>
    <recommendedName>
        <fullName evidence="3">histidine kinase</fullName>
        <ecNumber evidence="3">2.7.13.3</ecNumber>
    </recommendedName>
</protein>
<evidence type="ECO:0000256" key="9">
    <source>
        <dbReference type="ARBA" id="ARBA00022741"/>
    </source>
</evidence>
<keyword evidence="9" id="KW-0547">Nucleotide-binding</keyword>
<evidence type="ECO:0000256" key="15">
    <source>
        <dbReference type="SAM" id="Phobius"/>
    </source>
</evidence>
<dbReference type="RefSeq" id="WP_147936982.1">
    <property type="nucleotide sequence ID" value="NZ_VPFD01000033.1"/>
</dbReference>
<dbReference type="SUPFAM" id="SSF47384">
    <property type="entry name" value="Homodimeric domain of signal transducing histidine kinase"/>
    <property type="match status" value="1"/>
</dbReference>
<name>A0A5C7G1Q6_9BURK</name>
<comment type="caution">
    <text evidence="18">The sequence shown here is derived from an EMBL/GenBank/DDBJ whole genome shotgun (WGS) entry which is preliminary data.</text>
</comment>
<dbReference type="CDD" id="cd00082">
    <property type="entry name" value="HisKA"/>
    <property type="match status" value="1"/>
</dbReference>
<dbReference type="EC" id="2.7.13.3" evidence="3"/>
<comment type="subcellular location">
    <subcellularLocation>
        <location evidence="2">Cell inner membrane</location>
        <topology evidence="2">Multi-pass membrane protein</topology>
    </subcellularLocation>
</comment>
<evidence type="ECO:0000256" key="4">
    <source>
        <dbReference type="ARBA" id="ARBA00022475"/>
    </source>
</evidence>
<keyword evidence="8 15" id="KW-0812">Transmembrane</keyword>
<dbReference type="InterPro" id="IPR036097">
    <property type="entry name" value="HisK_dim/P_sf"/>
</dbReference>
<dbReference type="Gene3D" id="1.10.287.130">
    <property type="match status" value="1"/>
</dbReference>
<organism evidence="18 19">
    <name type="scientific">Massilia arenae</name>
    <dbReference type="NCBI Taxonomy" id="2603288"/>
    <lineage>
        <taxon>Bacteria</taxon>
        <taxon>Pseudomonadati</taxon>
        <taxon>Pseudomonadota</taxon>
        <taxon>Betaproteobacteria</taxon>
        <taxon>Burkholderiales</taxon>
        <taxon>Oxalobacteraceae</taxon>
        <taxon>Telluria group</taxon>
        <taxon>Massilia</taxon>
    </lineage>
</organism>
<evidence type="ECO:0000256" key="1">
    <source>
        <dbReference type="ARBA" id="ARBA00000085"/>
    </source>
</evidence>
<feature type="domain" description="Histidine kinase" evidence="16">
    <location>
        <begin position="298"/>
        <end position="496"/>
    </location>
</feature>
<dbReference type="InterPro" id="IPR004358">
    <property type="entry name" value="Sig_transdc_His_kin-like_C"/>
</dbReference>
<evidence type="ECO:0000256" key="10">
    <source>
        <dbReference type="ARBA" id="ARBA00022777"/>
    </source>
</evidence>
<dbReference type="AlphaFoldDB" id="A0A5C7G1Q6"/>
<dbReference type="CDD" id="cd00075">
    <property type="entry name" value="HATPase"/>
    <property type="match status" value="1"/>
</dbReference>
<dbReference type="PROSITE" id="PS50109">
    <property type="entry name" value="HIS_KIN"/>
    <property type="match status" value="1"/>
</dbReference>
<keyword evidence="6" id="KW-0597">Phosphoprotein</keyword>
<dbReference type="Gene3D" id="1.10.8.500">
    <property type="entry name" value="HAMP domain in histidine kinase"/>
    <property type="match status" value="1"/>
</dbReference>
<evidence type="ECO:0000256" key="7">
    <source>
        <dbReference type="ARBA" id="ARBA00022679"/>
    </source>
</evidence>
<feature type="transmembrane region" description="Helical" evidence="15">
    <location>
        <begin position="24"/>
        <end position="48"/>
    </location>
</feature>
<dbReference type="GO" id="GO:0005524">
    <property type="term" value="F:ATP binding"/>
    <property type="evidence" value="ECO:0007669"/>
    <property type="project" value="UniProtKB-KW"/>
</dbReference>
<dbReference type="Pfam" id="PF00672">
    <property type="entry name" value="HAMP"/>
    <property type="match status" value="1"/>
</dbReference>
<evidence type="ECO:0000256" key="2">
    <source>
        <dbReference type="ARBA" id="ARBA00004429"/>
    </source>
</evidence>
<evidence type="ECO:0000256" key="6">
    <source>
        <dbReference type="ARBA" id="ARBA00022553"/>
    </source>
</evidence>
<dbReference type="SMART" id="SM00304">
    <property type="entry name" value="HAMP"/>
    <property type="match status" value="1"/>
</dbReference>
<dbReference type="EMBL" id="VPFD01000033">
    <property type="protein sequence ID" value="TXF96741.1"/>
    <property type="molecule type" value="Genomic_DNA"/>
</dbReference>
<sequence length="503" mass="54706">MCSRPTSACPVSDGLLRRLVPASLLGRLMLVMAAGLLVTQIAASAIWASQLRYKSQVETQSAAKYVAHSAAGAIRFFRSLPPAYRALIIQQLREMGGTRFFVNLNHAYVPVEQIAPHPLADKAIATVAATLKSDLPNSPGFRLAFAWPDRLVVAEHDVRLEDLPNAWVQHVLLLQPDPAPILVIQTEIEPGNWLYMAALMPNPYFLSGSDPFSWDRLMPQALSLAVVLLLCLLVVRSITRPLAALSDAAAAVGQGHDDATPPLPETGSREFVNTARAFGAMRERIARYIEDRERLFISISHDLRTPITRLKLRAELLDDDALRNDFEEDLDELDMMVKGALQCVKDSDIHENPADIRLDALLGRMVKSAQLAGHEVGYQASGITVRGKPLALKRALGNLLDNALFYGARAVIAVREEPGSVVVEVRDHGPGVPEDALASLFDPYVRLAHGRDSNDGGMGLGLGIARGIVEAHGGRLDLRNHPEGGLVAQVRLPARRPVGICAE</sequence>
<dbReference type="Gene3D" id="3.30.565.10">
    <property type="entry name" value="Histidine kinase-like ATPase, C-terminal domain"/>
    <property type="match status" value="1"/>
</dbReference>
<dbReference type="InterPro" id="IPR036890">
    <property type="entry name" value="HATPase_C_sf"/>
</dbReference>
<dbReference type="InterPro" id="IPR003594">
    <property type="entry name" value="HATPase_dom"/>
</dbReference>
<dbReference type="InterPro" id="IPR050980">
    <property type="entry name" value="2C_sensor_his_kinase"/>
</dbReference>
<comment type="catalytic activity">
    <reaction evidence="1">
        <text>ATP + protein L-histidine = ADP + protein N-phospho-L-histidine.</text>
        <dbReference type="EC" id="2.7.13.3"/>
    </reaction>
</comment>
<dbReference type="GO" id="GO:0005886">
    <property type="term" value="C:plasma membrane"/>
    <property type="evidence" value="ECO:0007669"/>
    <property type="project" value="UniProtKB-SubCell"/>
</dbReference>
<evidence type="ECO:0000256" key="11">
    <source>
        <dbReference type="ARBA" id="ARBA00022840"/>
    </source>
</evidence>